<dbReference type="STRING" id="388467.A19Y_0928"/>
<evidence type="ECO:0000259" key="5">
    <source>
        <dbReference type="Pfam" id="PF01370"/>
    </source>
</evidence>
<keyword evidence="2" id="KW-0210">Decarboxylase</keyword>
<dbReference type="GO" id="GO:0070403">
    <property type="term" value="F:NAD+ binding"/>
    <property type="evidence" value="ECO:0007669"/>
    <property type="project" value="InterPro"/>
</dbReference>
<evidence type="ECO:0000256" key="3">
    <source>
        <dbReference type="ARBA" id="ARBA00023027"/>
    </source>
</evidence>
<reference evidence="6 7" key="1">
    <citation type="journal article" date="2014" name="Appl. Environ. Microbiol.">
        <title>Elucidation of insertion elements encoded on plasmids and in vitro construction of shuttle vectors from the toxic cyanobacterium Planktothrix.</title>
        <authorList>
            <person name="Christiansen G."/>
            <person name="Goesmann A."/>
            <person name="Kurmayer R."/>
        </authorList>
    </citation>
    <scope>NUCLEOTIDE SEQUENCE [LARGE SCALE GENOMIC DNA]</scope>
    <source>
        <strain evidence="6 7">NIVA-CYA 126/8</strain>
    </source>
</reference>
<proteinExistence type="predicted"/>
<keyword evidence="7" id="KW-1185">Reference proteome</keyword>
<dbReference type="AlphaFoldDB" id="A0A073CPV8"/>
<evidence type="ECO:0000256" key="1">
    <source>
        <dbReference type="ARBA" id="ARBA00001911"/>
    </source>
</evidence>
<dbReference type="HOGENOM" id="CLU_007383_4_0_3"/>
<dbReference type="Pfam" id="PF01370">
    <property type="entry name" value="Epimerase"/>
    <property type="match status" value="1"/>
</dbReference>
<evidence type="ECO:0000256" key="2">
    <source>
        <dbReference type="ARBA" id="ARBA00022793"/>
    </source>
</evidence>
<dbReference type="RefSeq" id="WP_042152402.1">
    <property type="nucleotide sequence ID" value="NZ_CM002803.1"/>
</dbReference>
<dbReference type="InterPro" id="IPR044516">
    <property type="entry name" value="UXS-like"/>
</dbReference>
<dbReference type="Gene3D" id="3.40.50.720">
    <property type="entry name" value="NAD(P)-binding Rossmann-like Domain"/>
    <property type="match status" value="1"/>
</dbReference>
<dbReference type="SUPFAM" id="SSF51735">
    <property type="entry name" value="NAD(P)-binding Rossmann-fold domains"/>
    <property type="match status" value="1"/>
</dbReference>
<dbReference type="PANTHER" id="PTHR43078:SF7">
    <property type="entry name" value="UDP-GLUCURONATE DECARBOXYLASE"/>
    <property type="match status" value="1"/>
</dbReference>
<gene>
    <name evidence="6" type="ORF">A19Y_0928</name>
</gene>
<evidence type="ECO:0000313" key="6">
    <source>
        <dbReference type="EMBL" id="KEI66060.1"/>
    </source>
</evidence>
<dbReference type="EMBL" id="CM002803">
    <property type="protein sequence ID" value="KEI66060.1"/>
    <property type="molecule type" value="Genomic_DNA"/>
</dbReference>
<dbReference type="Proteomes" id="UP000027395">
    <property type="component" value="Chromosome"/>
</dbReference>
<comment type="cofactor">
    <cofactor evidence="1">
        <name>NAD(+)</name>
        <dbReference type="ChEBI" id="CHEBI:57540"/>
    </cofactor>
</comment>
<dbReference type="GO" id="GO:0008460">
    <property type="term" value="F:dTDP-glucose 4,6-dehydratase activity"/>
    <property type="evidence" value="ECO:0007669"/>
    <property type="project" value="UniProtKB-EC"/>
</dbReference>
<accession>A0A073CPV8</accession>
<dbReference type="eggNOG" id="COG0451">
    <property type="taxonomic scope" value="Bacteria"/>
</dbReference>
<keyword evidence="3" id="KW-0520">NAD</keyword>
<evidence type="ECO:0000313" key="7">
    <source>
        <dbReference type="Proteomes" id="UP000027395"/>
    </source>
</evidence>
<organism evidence="6 7">
    <name type="scientific">Planktothrix agardhii (strain NIVA-CYA 126/8)</name>
    <dbReference type="NCBI Taxonomy" id="388467"/>
    <lineage>
        <taxon>Bacteria</taxon>
        <taxon>Bacillati</taxon>
        <taxon>Cyanobacteriota</taxon>
        <taxon>Cyanophyceae</taxon>
        <taxon>Oscillatoriophycideae</taxon>
        <taxon>Oscillatoriales</taxon>
        <taxon>Microcoleaceae</taxon>
        <taxon>Planktothrix</taxon>
    </lineage>
</organism>
<dbReference type="InterPro" id="IPR036291">
    <property type="entry name" value="NAD(P)-bd_dom_sf"/>
</dbReference>
<dbReference type="GO" id="GO:0048040">
    <property type="term" value="F:UDP-glucuronate decarboxylase activity"/>
    <property type="evidence" value="ECO:0007669"/>
    <property type="project" value="TreeGrafter"/>
</dbReference>
<dbReference type="InterPro" id="IPR001509">
    <property type="entry name" value="Epimerase_deHydtase"/>
</dbReference>
<dbReference type="GO" id="GO:0042732">
    <property type="term" value="P:D-xylose metabolic process"/>
    <property type="evidence" value="ECO:0007669"/>
    <property type="project" value="InterPro"/>
</dbReference>
<keyword evidence="4 6" id="KW-0456">Lyase</keyword>
<dbReference type="EC" id="4.2.1.46" evidence="6"/>
<dbReference type="PANTHER" id="PTHR43078">
    <property type="entry name" value="UDP-GLUCURONIC ACID DECARBOXYLASE-RELATED"/>
    <property type="match status" value="1"/>
</dbReference>
<evidence type="ECO:0000256" key="4">
    <source>
        <dbReference type="ARBA" id="ARBA00023239"/>
    </source>
</evidence>
<dbReference type="PATRIC" id="fig|388467.6.peg.864"/>
<protein>
    <submittedName>
        <fullName evidence="6">Nucleotide sugar dehydratase</fullName>
        <ecNumber evidence="6">4.2.1.46</ecNumber>
    </submittedName>
</protein>
<name>A0A073CPV8_PLAA1</name>
<sequence length="349" mass="38805">MKHPIIQEDLESILAADLPWTELAGKTVLVTGANGFLPAYMVETFLYLNEHTSSKKIKIIGLVRNQEKASNRFCLYQEKTDLKLIVQDVCSPIVLDEKIDYIIHAASQASPKYYGKDPVGTLSANVIGTYNLLNLAKDHAVEGFLFFSSGEVYGEVTASQIPTKESDYGYVDPTNVRSCYGESKRMGETMCVSWFHQYGVPTKIVRPFHTYGPGMSLDDGRVYADFIADILNNRDIVMKSDGSAIRAFCYLADAVQGFLTVLLKGENGQAYNVGNDRGEASILDLAHKLVSLFPEKGLKVVKKEVIQPPGYLRSNILRNCPDISKVRGLGWQPTTSIEEGFHRTIRSFL</sequence>
<feature type="domain" description="NAD-dependent epimerase/dehydratase" evidence="5">
    <location>
        <begin position="28"/>
        <end position="274"/>
    </location>
</feature>
<dbReference type="GO" id="GO:0005737">
    <property type="term" value="C:cytoplasm"/>
    <property type="evidence" value="ECO:0007669"/>
    <property type="project" value="TreeGrafter"/>
</dbReference>